<sequence length="839" mass="88746">MGDCVSKLFRLTKVSPSGSGKLLLQNEEKVAKLKSCGHINHLPITEDGKLEIKSRSQQGSDHSPACTMVFQTFFFSLLLVMTSTSNAFVERKTYIVHMDPTKVAALEISLGGTKRWYESVLDSITQFSSQVEDEEGEETQQMEALQLLYVYETAISGFSAKLSNKQAEALKNIDGFLYAYEDDMLSLQTTHSPQFLGLHIGKGLWKAPSPASDVIIGVVDSGIWPEHISFDDKNLPPVPARWKGTCEQGTQFTISNCNRKLIGARAFFKGYEAVAGRISETVDFRSARDSQGHGTHTASTAAGNVVEGASMLGVAKGTAGGMSFPSRIAAYKVCWPAGCSSSDILAAIDQAVADGVDVLSLSLGSAGDRPYHSDNMAIAAFGAVQKGVFVSCSAGNSGPTLSTVGNTAPWIMTVAASYIDRGFPTTIKLGNGRVFKGASLYSGRPTNQLPLVYGDTAGGSGSEYCAEGSLSPALVIGKIVICDRGISDRVDKGLQVNSSGGAGMLLLNTADQREELIADAHVLPATSVGAAAAKAIKDYMIMAKKPTARIAFEGTRYGFPAPIMAALSSRGPSSVVGDFIKPDVTAPGINILAAWPPTTSPTGLRNDKRRISFNVVSGTSMSCPHVSGLAALIKSVHRDWSAAAIKSALMTTAYTHDNHHAPIGDAGSDSSESATPLAFGSGHVDPERAADPGLIYDIAPDDYLEYLCSLNYTSSQMAILAKKNYSCPTNRVLDLGVLNYPSFAVLFGSGNASAIYWRTVTNVGKASCRYVVGVSEPSGVGVSVEPGALNFRKVGEKISYKVTFVASGGKRVSGSYAFGSIVWVCGGYSVRSPIAVTWK</sequence>
<evidence type="ECO:0000313" key="2">
    <source>
        <dbReference type="Proteomes" id="UP001234297"/>
    </source>
</evidence>
<protein>
    <submittedName>
        <fullName evidence="1">Uncharacterized protein</fullName>
    </submittedName>
</protein>
<comment type="caution">
    <text evidence="1">The sequence shown here is derived from an EMBL/GenBank/DDBJ whole genome shotgun (WGS) entry which is preliminary data.</text>
</comment>
<dbReference type="Proteomes" id="UP001234297">
    <property type="component" value="Chromosome 6"/>
</dbReference>
<proteinExistence type="predicted"/>
<gene>
    <name evidence="1" type="ORF">MRB53_019798</name>
</gene>
<keyword evidence="2" id="KW-1185">Reference proteome</keyword>
<organism evidence="1 2">
    <name type="scientific">Persea americana</name>
    <name type="common">Avocado</name>
    <dbReference type="NCBI Taxonomy" id="3435"/>
    <lineage>
        <taxon>Eukaryota</taxon>
        <taxon>Viridiplantae</taxon>
        <taxon>Streptophyta</taxon>
        <taxon>Embryophyta</taxon>
        <taxon>Tracheophyta</taxon>
        <taxon>Spermatophyta</taxon>
        <taxon>Magnoliopsida</taxon>
        <taxon>Magnoliidae</taxon>
        <taxon>Laurales</taxon>
        <taxon>Lauraceae</taxon>
        <taxon>Persea</taxon>
    </lineage>
</organism>
<evidence type="ECO:0000313" key="1">
    <source>
        <dbReference type="EMBL" id="KAJ8626491.1"/>
    </source>
</evidence>
<name>A0ACC2KZC8_PERAE</name>
<accession>A0ACC2KZC8</accession>
<reference evidence="1 2" key="1">
    <citation type="journal article" date="2022" name="Hortic Res">
        <title>A haplotype resolved chromosomal level avocado genome allows analysis of novel avocado genes.</title>
        <authorList>
            <person name="Nath O."/>
            <person name="Fletcher S.J."/>
            <person name="Hayward A."/>
            <person name="Shaw L.M."/>
            <person name="Masouleh A.K."/>
            <person name="Furtado A."/>
            <person name="Henry R.J."/>
            <person name="Mitter N."/>
        </authorList>
    </citation>
    <scope>NUCLEOTIDE SEQUENCE [LARGE SCALE GENOMIC DNA]</scope>
    <source>
        <strain evidence="2">cv. Hass</strain>
    </source>
</reference>
<dbReference type="EMBL" id="CM056814">
    <property type="protein sequence ID" value="KAJ8626491.1"/>
    <property type="molecule type" value="Genomic_DNA"/>
</dbReference>